<evidence type="ECO:0000256" key="1">
    <source>
        <dbReference type="ARBA" id="ARBA00008072"/>
    </source>
</evidence>
<dbReference type="GO" id="GO:0016651">
    <property type="term" value="F:oxidoreductase activity, acting on NAD(P)H"/>
    <property type="evidence" value="ECO:0007669"/>
    <property type="project" value="InterPro"/>
</dbReference>
<dbReference type="Pfam" id="PF00107">
    <property type="entry name" value="ADH_zinc_N"/>
    <property type="match status" value="1"/>
</dbReference>
<dbReference type="AlphaFoldDB" id="A0A5N7CE99"/>
<keyword evidence="2" id="KW-0547">Nucleotide-binding</keyword>
<reference evidence="6" key="1">
    <citation type="submission" date="2019-04" db="EMBL/GenBank/DDBJ databases">
        <title>Friends and foes A comparative genomics studyof 23 Aspergillus species from section Flavi.</title>
        <authorList>
            <consortium name="DOE Joint Genome Institute"/>
            <person name="Kjaerbolling I."/>
            <person name="Vesth T."/>
            <person name="Frisvad J.C."/>
            <person name="Nybo J.L."/>
            <person name="Theobald S."/>
            <person name="Kildgaard S."/>
            <person name="Isbrandt T."/>
            <person name="Kuo A."/>
            <person name="Sato A."/>
            <person name="Lyhne E.K."/>
            <person name="Kogle M.E."/>
            <person name="Wiebenga A."/>
            <person name="Kun R.S."/>
            <person name="Lubbers R.J."/>
            <person name="Makela M.R."/>
            <person name="Barry K."/>
            <person name="Chovatia M."/>
            <person name="Clum A."/>
            <person name="Daum C."/>
            <person name="Haridas S."/>
            <person name="He G."/>
            <person name="LaButti K."/>
            <person name="Lipzen A."/>
            <person name="Mondo S."/>
            <person name="Riley R."/>
            <person name="Salamov A."/>
            <person name="Simmons B.A."/>
            <person name="Magnuson J.K."/>
            <person name="Henrissat B."/>
            <person name="Mortensen U.H."/>
            <person name="Larsen T.O."/>
            <person name="Devries R.P."/>
            <person name="Grigoriev I.V."/>
            <person name="Machida M."/>
            <person name="Baker S.E."/>
            <person name="Andersen M.R."/>
        </authorList>
    </citation>
    <scope>NUCLEOTIDE SEQUENCE [LARGE SCALE GENOMIC DNA]</scope>
    <source>
        <strain evidence="6">IBT 14317</strain>
    </source>
</reference>
<dbReference type="PANTHER" id="PTHR45348:SF2">
    <property type="entry name" value="ZINC-TYPE ALCOHOL DEHYDROGENASE-LIKE PROTEIN C2E1P3.01"/>
    <property type="match status" value="1"/>
</dbReference>
<proteinExistence type="inferred from homology"/>
<dbReference type="Pfam" id="PF08240">
    <property type="entry name" value="ADH_N"/>
    <property type="match status" value="1"/>
</dbReference>
<dbReference type="SUPFAM" id="SSF50129">
    <property type="entry name" value="GroES-like"/>
    <property type="match status" value="1"/>
</dbReference>
<dbReference type="OrthoDB" id="48317at2759"/>
<dbReference type="InterPro" id="IPR047122">
    <property type="entry name" value="Trans-enoyl_RdTase-like"/>
</dbReference>
<evidence type="ECO:0000256" key="3">
    <source>
        <dbReference type="ARBA" id="ARBA00022857"/>
    </source>
</evidence>
<accession>A0A5N7CE99</accession>
<comment type="similarity">
    <text evidence="1">Belongs to the zinc-containing alcohol dehydrogenase family.</text>
</comment>
<dbReference type="InterPro" id="IPR020843">
    <property type="entry name" value="ER"/>
</dbReference>
<sequence length="350" mass="38057">MFKMSQKAVVITAPKKASLVSDRPIPKLRDDYILVKTVSVALNPTDWKHVEYLGIPGSLVGCDYAGIVEEVGKDVKKSFRKGDRVCGFTHGSNAVQPEDGCFAEYIVAKGDLQMHIPESLSFQEAATLGVGITTVGQGLYQSLKLALPTEPISEPEPILIYGGSTATGSLAIQYAKLSGYKVITTCSPHNFGLVKKLGADEVYDYRDPKSAQAIREATNDNLRLVFDTISLEASAKFCDNALSTKGGEYSNLLNSKIERENVNDRATLGYTVIGEAFSFGEHKIPAKPQDKEFGEMFWSLSEPLIAQGKIKVHPPKVCADGLKGVLEGMQLMKEDKVSGQKLVYNVSETP</sequence>
<dbReference type="InterPro" id="IPR013149">
    <property type="entry name" value="ADH-like_C"/>
</dbReference>
<dbReference type="InterPro" id="IPR011032">
    <property type="entry name" value="GroES-like_sf"/>
</dbReference>
<dbReference type="CDD" id="cd08249">
    <property type="entry name" value="enoyl_reductase_like"/>
    <property type="match status" value="1"/>
</dbReference>
<name>A0A5N7CE99_PETAA</name>
<feature type="domain" description="Enoyl reductase (ER)" evidence="5">
    <location>
        <begin position="12"/>
        <end position="343"/>
    </location>
</feature>
<dbReference type="InterPro" id="IPR036291">
    <property type="entry name" value="NAD(P)-bd_dom_sf"/>
</dbReference>
<evidence type="ECO:0000313" key="6">
    <source>
        <dbReference type="EMBL" id="KAE8392476.1"/>
    </source>
</evidence>
<keyword evidence="3" id="KW-0521">NADP</keyword>
<dbReference type="EMBL" id="ML735237">
    <property type="protein sequence ID" value="KAE8392476.1"/>
    <property type="molecule type" value="Genomic_DNA"/>
</dbReference>
<dbReference type="InterPro" id="IPR013154">
    <property type="entry name" value="ADH-like_N"/>
</dbReference>
<evidence type="ECO:0000256" key="2">
    <source>
        <dbReference type="ARBA" id="ARBA00022741"/>
    </source>
</evidence>
<dbReference type="GO" id="GO:0000166">
    <property type="term" value="F:nucleotide binding"/>
    <property type="evidence" value="ECO:0007669"/>
    <property type="project" value="UniProtKB-KW"/>
</dbReference>
<dbReference type="Gene3D" id="3.40.50.720">
    <property type="entry name" value="NAD(P)-binding Rossmann-like Domain"/>
    <property type="match status" value="1"/>
</dbReference>
<dbReference type="Gene3D" id="3.90.180.10">
    <property type="entry name" value="Medium-chain alcohol dehydrogenases, catalytic domain"/>
    <property type="match status" value="1"/>
</dbReference>
<dbReference type="SUPFAM" id="SSF51735">
    <property type="entry name" value="NAD(P)-binding Rossmann-fold domains"/>
    <property type="match status" value="1"/>
</dbReference>
<evidence type="ECO:0000259" key="5">
    <source>
        <dbReference type="SMART" id="SM00829"/>
    </source>
</evidence>
<keyword evidence="4" id="KW-0560">Oxidoreductase</keyword>
<dbReference type="PANTHER" id="PTHR45348">
    <property type="entry name" value="HYPOTHETICAL OXIDOREDUCTASE (EUROFUNG)"/>
    <property type="match status" value="1"/>
</dbReference>
<protein>
    <submittedName>
        <fullName evidence="6">Chaperonin 10-like protein</fullName>
    </submittedName>
</protein>
<gene>
    <name evidence="6" type="ORF">BDV23DRAFT_151277</name>
</gene>
<organism evidence="6">
    <name type="scientific">Petromyces alliaceus</name>
    <name type="common">Aspergillus alliaceus</name>
    <dbReference type="NCBI Taxonomy" id="209559"/>
    <lineage>
        <taxon>Eukaryota</taxon>
        <taxon>Fungi</taxon>
        <taxon>Dikarya</taxon>
        <taxon>Ascomycota</taxon>
        <taxon>Pezizomycotina</taxon>
        <taxon>Eurotiomycetes</taxon>
        <taxon>Eurotiomycetidae</taxon>
        <taxon>Eurotiales</taxon>
        <taxon>Aspergillaceae</taxon>
        <taxon>Aspergillus</taxon>
        <taxon>Aspergillus subgen. Circumdati</taxon>
    </lineage>
</organism>
<dbReference type="SMART" id="SM00829">
    <property type="entry name" value="PKS_ER"/>
    <property type="match status" value="1"/>
</dbReference>
<dbReference type="Proteomes" id="UP000326877">
    <property type="component" value="Unassembled WGS sequence"/>
</dbReference>
<evidence type="ECO:0000256" key="4">
    <source>
        <dbReference type="ARBA" id="ARBA00023002"/>
    </source>
</evidence>